<accession>A0A173UXC0</accession>
<feature type="transmembrane region" description="Helical" evidence="1">
    <location>
        <begin position="33"/>
        <end position="51"/>
    </location>
</feature>
<organism evidence="2 3">
    <name type="scientific">Anaerostipes hadrus</name>
    <dbReference type="NCBI Taxonomy" id="649756"/>
    <lineage>
        <taxon>Bacteria</taxon>
        <taxon>Bacillati</taxon>
        <taxon>Bacillota</taxon>
        <taxon>Clostridia</taxon>
        <taxon>Lachnospirales</taxon>
        <taxon>Lachnospiraceae</taxon>
        <taxon>Anaerostipes</taxon>
    </lineage>
</organism>
<protein>
    <submittedName>
        <fullName evidence="2">Uncharacterized protein</fullName>
    </submittedName>
</protein>
<name>A0A173UXC0_ANAHA</name>
<evidence type="ECO:0000313" key="3">
    <source>
        <dbReference type="Proteomes" id="UP000095598"/>
    </source>
</evidence>
<evidence type="ECO:0000313" key="2">
    <source>
        <dbReference type="EMBL" id="CUN19663.1"/>
    </source>
</evidence>
<keyword evidence="1" id="KW-0472">Membrane</keyword>
<sequence length="137" mass="15379">MTEDTKLILEIIVPIIILLIMFCVMCWNKAITILIIVGFIITAAITLIAQIPAAKDKIGTSETQTYTTVEDKYIQTSGKITNYYAKVKVGDYKKLEVVQITSEQYEAIGKGSKILCTVYLKKDKILDVEFAEVHGRE</sequence>
<keyword evidence="1" id="KW-0812">Transmembrane</keyword>
<dbReference type="Proteomes" id="UP000095598">
    <property type="component" value="Unassembled WGS sequence"/>
</dbReference>
<gene>
    <name evidence="2" type="ORF">ERS852425_03262</name>
</gene>
<keyword evidence="1" id="KW-1133">Transmembrane helix</keyword>
<dbReference type="RefSeq" id="WP_044920854.1">
    <property type="nucleotide sequence ID" value="NZ_CYXT01000042.1"/>
</dbReference>
<dbReference type="EMBL" id="CYXT01000042">
    <property type="protein sequence ID" value="CUN19663.1"/>
    <property type="molecule type" value="Genomic_DNA"/>
</dbReference>
<dbReference type="AlphaFoldDB" id="A0A173UXC0"/>
<evidence type="ECO:0000256" key="1">
    <source>
        <dbReference type="SAM" id="Phobius"/>
    </source>
</evidence>
<feature type="transmembrane region" description="Helical" evidence="1">
    <location>
        <begin position="7"/>
        <end position="27"/>
    </location>
</feature>
<proteinExistence type="predicted"/>
<reference evidence="2 3" key="1">
    <citation type="submission" date="2015-09" db="EMBL/GenBank/DDBJ databases">
        <authorList>
            <consortium name="Pathogen Informatics"/>
        </authorList>
    </citation>
    <scope>NUCLEOTIDE SEQUENCE [LARGE SCALE GENOMIC DNA]</scope>
    <source>
        <strain evidence="2 3">2789STDY5608868</strain>
    </source>
</reference>